<evidence type="ECO:0000256" key="12">
    <source>
        <dbReference type="ARBA" id="ARBA00023002"/>
    </source>
</evidence>
<evidence type="ECO:0000256" key="13">
    <source>
        <dbReference type="ARBA" id="ARBA00023004"/>
    </source>
</evidence>
<dbReference type="NCBIfam" id="TIGR01580">
    <property type="entry name" value="narG"/>
    <property type="match status" value="1"/>
</dbReference>
<comment type="similarity">
    <text evidence="4">Belongs to the prokaryotic molybdopterin-containing oxidoreductase family.</text>
</comment>
<keyword evidence="13" id="KW-0408">Iron</keyword>
<keyword evidence="9" id="KW-0500">Molybdenum</keyword>
<dbReference type="PROSITE" id="PS00551">
    <property type="entry name" value="MOLYBDOPTERIN_PROK_1"/>
    <property type="match status" value="1"/>
</dbReference>
<sequence length="1229" mass="140429">MSKKISPLMKKLSFFGRSQKLNEYSELSPYDRESEKVYRRRWQHDKVVRSTHGVNCTGSCSWKIHVKDGIITWETQQTDYPTTGPDMPEYEPRGCPRGASFSWYTYSPLRVKYPYIRSTLLQLWKTALDTEQNNPVAAWRSIVENPEKAKAYKAARGKGGLVRVTWDEVNTIISASLIHTIEKYGPDRILGFSPIPAMSMVSYTAGSRFLSLLGSPLLSFYDWYADLPPASPQIWGEQTDVPESSDWYNAGYLLVWGSNLPQTRTPDSHFMVEARYRGAKVVAVSPDYAEFVKFADNWLAVNPGMDGALAMAMTHVILKEFYVDNETEYFKQYVKKYTDLPYLIKLKKQDDGQFIADRFLRASDLGMPMNKAEWKTVVFDEKTNQLAVPNGSIGHRWEGKGTWNLHLNDEEQNLNQVEPCLTLLGKEDNIVNLSVPYFDEENKSILNRSVPVKTIQQKDETLYVTTVFDLLLANTGVDRNLPGDYPKNYDDPKPFTPAWQEAITGVDRKVVAQIAREFAQNAIDTKGRSMIVMGSGINHWYHSDTIYRTVLNLVLLTGSQGVNGGGWAHYVGQEKVRPLEGWQSVAFARDWGGPPRMQNGTSFFYFATEQWRYEEAPVSELTSPLIKQPRYQHNADYNILAARLGWLPSYPQFDRNSLGLVEEAGSKSKDQVIQYVVDQLKEGKLKFAIENPENPANFPKTMFVWRANLLGSSSKGHEYFLKYLLGTHHGNLSEENSDLRTSEVHWDEKSPQGKLDLLVNIDFRMTGTGLYSDIVLPAATWYEKYDISSTDMHPFVHPFNPAIAAPWETRSDWDTFKKLAKTFSELAAKYLNEPKTDVVATPLLHDTPDEISQPFGHIPDWKKENIEPIPGVNLPRLHLVERDYTTVYKKMIALGSKIKDTIGAKGISWDAKDEYEKLKGINGTVDEDEYNEDYPSLFTDKNVAETILTLSSTTNGSLAMKAWEALEKKTNLKLQDLAQERAEEHMSFSEITAQPRKVITSPVFSGTETGNRRYSPFTTNVERMIPWRTLTGRQHFYLDHEMMFEFGEELPIFKPPLRKAAFYETDHRPNTNGKEITLRYLTPHFKWSYHSTYGDTLPMLTLFRGGPHVWMNNEDAKQVGIKDNEWLEMYNRNGVVVARSVVSHRLPRGVAFMYHVQDRTINVPGSPTTKLRGGTFNSPTKIHVKPTQMIGGYAQLSYGFNYYGPTGNQRDEKVIIRKLKENEVDWLEN</sequence>
<dbReference type="GO" id="GO:0043546">
    <property type="term" value="F:molybdopterin cofactor binding"/>
    <property type="evidence" value="ECO:0007669"/>
    <property type="project" value="InterPro"/>
</dbReference>
<dbReference type="Gene3D" id="3.40.50.12440">
    <property type="match status" value="1"/>
</dbReference>
<evidence type="ECO:0000256" key="14">
    <source>
        <dbReference type="ARBA" id="ARBA00023014"/>
    </source>
</evidence>
<dbReference type="OrthoDB" id="9759518at2"/>
<dbReference type="SUPFAM" id="SSF53706">
    <property type="entry name" value="Formate dehydrogenase/DMSO reductase, domains 1-3"/>
    <property type="match status" value="1"/>
</dbReference>
<accession>A0A6N9Q5E0</accession>
<keyword evidence="20" id="KW-1185">Reference proteome</keyword>
<dbReference type="InterPro" id="IPR009010">
    <property type="entry name" value="Asp_de-COase-like_dom_sf"/>
</dbReference>
<evidence type="ECO:0000256" key="9">
    <source>
        <dbReference type="ARBA" id="ARBA00022505"/>
    </source>
</evidence>
<keyword evidence="6" id="KW-0813">Transport</keyword>
<dbReference type="CDD" id="cd02776">
    <property type="entry name" value="MopB_CT_Nitrate-R-NarG-like"/>
    <property type="match status" value="1"/>
</dbReference>
<dbReference type="CDD" id="cd02750">
    <property type="entry name" value="MopB_Nitrate-R-NarG-like"/>
    <property type="match status" value="1"/>
</dbReference>
<dbReference type="PANTHER" id="PTHR43105">
    <property type="entry name" value="RESPIRATORY NITRATE REDUCTASE"/>
    <property type="match status" value="1"/>
</dbReference>
<dbReference type="GO" id="GO:0046872">
    <property type="term" value="F:metal ion binding"/>
    <property type="evidence" value="ECO:0007669"/>
    <property type="project" value="UniProtKB-KW"/>
</dbReference>
<dbReference type="InterPro" id="IPR037943">
    <property type="entry name" value="MopB_CT_Nitrate-R-NarG-like"/>
</dbReference>
<dbReference type="GO" id="GO:0005886">
    <property type="term" value="C:plasma membrane"/>
    <property type="evidence" value="ECO:0007669"/>
    <property type="project" value="UniProtKB-SubCell"/>
</dbReference>
<evidence type="ECO:0000256" key="5">
    <source>
        <dbReference type="ARBA" id="ARBA00012500"/>
    </source>
</evidence>
<dbReference type="InterPro" id="IPR006963">
    <property type="entry name" value="Mopterin_OxRdtase_4Fe-4S_dom"/>
</dbReference>
<evidence type="ECO:0000256" key="8">
    <source>
        <dbReference type="ARBA" id="ARBA00022485"/>
    </source>
</evidence>
<comment type="subcellular location">
    <subcellularLocation>
        <location evidence="3">Cell membrane</location>
        <topology evidence="3">Peripheral membrane protein</topology>
    </subcellularLocation>
</comment>
<evidence type="ECO:0000256" key="7">
    <source>
        <dbReference type="ARBA" id="ARBA00022475"/>
    </source>
</evidence>
<dbReference type="PANTHER" id="PTHR43105:SF2">
    <property type="entry name" value="RESPIRATORY NITRATE REDUCTASE 2 ALPHA CHAIN"/>
    <property type="match status" value="1"/>
</dbReference>
<gene>
    <name evidence="19" type="ORF">ERL59_14100</name>
</gene>
<evidence type="ECO:0000313" key="20">
    <source>
        <dbReference type="Proteomes" id="UP000448943"/>
    </source>
</evidence>
<dbReference type="InterPro" id="IPR006656">
    <property type="entry name" value="Mopterin_OxRdtase"/>
</dbReference>
<dbReference type="InterPro" id="IPR050123">
    <property type="entry name" value="Prok_molybdopt-oxidoreductase"/>
</dbReference>
<dbReference type="EMBL" id="SIJB01000029">
    <property type="protein sequence ID" value="NBI30079.1"/>
    <property type="molecule type" value="Genomic_DNA"/>
</dbReference>
<dbReference type="InterPro" id="IPR027467">
    <property type="entry name" value="MopterinOxRdtase_cofactor_BS"/>
</dbReference>
<comment type="caution">
    <text evidence="19">The sequence shown here is derived from an EMBL/GenBank/DDBJ whole genome shotgun (WGS) entry which is preliminary data.</text>
</comment>
<dbReference type="InterPro" id="IPR006657">
    <property type="entry name" value="MoPterin_dinucl-bd_dom"/>
</dbReference>
<dbReference type="RefSeq" id="WP_160646884.1">
    <property type="nucleotide sequence ID" value="NZ_SIJB01000029.1"/>
</dbReference>
<keyword evidence="8" id="KW-0004">4Fe-4S</keyword>
<keyword evidence="10" id="KW-0479">Metal-binding</keyword>
<dbReference type="GO" id="GO:0009325">
    <property type="term" value="C:nitrate reductase complex"/>
    <property type="evidence" value="ECO:0007669"/>
    <property type="project" value="InterPro"/>
</dbReference>
<evidence type="ECO:0000256" key="1">
    <source>
        <dbReference type="ARBA" id="ARBA00001942"/>
    </source>
</evidence>
<keyword evidence="12 19" id="KW-0560">Oxidoreductase</keyword>
<dbReference type="GO" id="GO:0160182">
    <property type="term" value="F:nitrate reductase (quinone) activity"/>
    <property type="evidence" value="ECO:0007669"/>
    <property type="project" value="UniProtKB-EC"/>
</dbReference>
<evidence type="ECO:0000313" key="19">
    <source>
        <dbReference type="EMBL" id="NBI30079.1"/>
    </source>
</evidence>
<evidence type="ECO:0000259" key="18">
    <source>
        <dbReference type="PROSITE" id="PS51669"/>
    </source>
</evidence>
<dbReference type="PROSITE" id="PS51669">
    <property type="entry name" value="4FE4S_MOW_BIS_MGD"/>
    <property type="match status" value="1"/>
</dbReference>
<keyword evidence="15" id="KW-0534">Nitrate assimilation</keyword>
<organism evidence="19 20">
    <name type="scientific">Chengkuizengella marina</name>
    <dbReference type="NCBI Taxonomy" id="2507566"/>
    <lineage>
        <taxon>Bacteria</taxon>
        <taxon>Bacillati</taxon>
        <taxon>Bacillota</taxon>
        <taxon>Bacilli</taxon>
        <taxon>Bacillales</taxon>
        <taxon>Paenibacillaceae</taxon>
        <taxon>Chengkuizengella</taxon>
    </lineage>
</organism>
<feature type="domain" description="4Fe-4S Mo/W bis-MGD-type" evidence="18">
    <location>
        <begin position="45"/>
        <end position="109"/>
    </location>
</feature>
<evidence type="ECO:0000256" key="3">
    <source>
        <dbReference type="ARBA" id="ARBA00004202"/>
    </source>
</evidence>
<dbReference type="GO" id="GO:0051539">
    <property type="term" value="F:4 iron, 4 sulfur cluster binding"/>
    <property type="evidence" value="ECO:0007669"/>
    <property type="project" value="UniProtKB-KW"/>
</dbReference>
<dbReference type="SMART" id="SM00926">
    <property type="entry name" value="Molybdop_Fe4S4"/>
    <property type="match status" value="1"/>
</dbReference>
<dbReference type="AlphaFoldDB" id="A0A6N9Q5E0"/>
<keyword evidence="11" id="KW-0249">Electron transport</keyword>
<evidence type="ECO:0000256" key="6">
    <source>
        <dbReference type="ARBA" id="ARBA00022448"/>
    </source>
</evidence>
<dbReference type="FunFam" id="3.40.50.12440:FF:000001">
    <property type="entry name" value="Nitrate reductase subunit alpha"/>
    <property type="match status" value="1"/>
</dbReference>
<protein>
    <recommendedName>
        <fullName evidence="5">nitrate reductase (quinone)</fullName>
        <ecNumber evidence="5">1.7.5.1</ecNumber>
    </recommendedName>
</protein>
<dbReference type="SUPFAM" id="SSF50692">
    <property type="entry name" value="ADC-like"/>
    <property type="match status" value="1"/>
</dbReference>
<dbReference type="GO" id="GO:0042128">
    <property type="term" value="P:nitrate assimilation"/>
    <property type="evidence" value="ECO:0007669"/>
    <property type="project" value="UniProtKB-KW"/>
</dbReference>
<dbReference type="Pfam" id="PF00384">
    <property type="entry name" value="Molybdopterin"/>
    <property type="match status" value="1"/>
</dbReference>
<evidence type="ECO:0000256" key="17">
    <source>
        <dbReference type="ARBA" id="ARBA00048294"/>
    </source>
</evidence>
<evidence type="ECO:0000256" key="10">
    <source>
        <dbReference type="ARBA" id="ARBA00022723"/>
    </source>
</evidence>
<evidence type="ECO:0000256" key="4">
    <source>
        <dbReference type="ARBA" id="ARBA00010312"/>
    </source>
</evidence>
<evidence type="ECO:0000256" key="11">
    <source>
        <dbReference type="ARBA" id="ARBA00022982"/>
    </source>
</evidence>
<proteinExistence type="inferred from homology"/>
<comment type="cofactor">
    <cofactor evidence="1">
        <name>Mo-bis(molybdopterin guanine dinucleotide)</name>
        <dbReference type="ChEBI" id="CHEBI:60539"/>
    </cofactor>
</comment>
<dbReference type="EC" id="1.7.5.1" evidence="5"/>
<keyword evidence="14" id="KW-0411">Iron-sulfur</keyword>
<dbReference type="Pfam" id="PF01568">
    <property type="entry name" value="Molydop_binding"/>
    <property type="match status" value="1"/>
</dbReference>
<keyword evidence="7" id="KW-1003">Cell membrane</keyword>
<keyword evidence="16" id="KW-0472">Membrane</keyword>
<evidence type="ECO:0000256" key="15">
    <source>
        <dbReference type="ARBA" id="ARBA00023063"/>
    </source>
</evidence>
<evidence type="ECO:0000256" key="16">
    <source>
        <dbReference type="ARBA" id="ARBA00023136"/>
    </source>
</evidence>
<dbReference type="InterPro" id="IPR006468">
    <property type="entry name" value="NarG"/>
</dbReference>
<evidence type="ECO:0000256" key="2">
    <source>
        <dbReference type="ARBA" id="ARBA00001966"/>
    </source>
</evidence>
<comment type="cofactor">
    <cofactor evidence="2">
        <name>[4Fe-4S] cluster</name>
        <dbReference type="ChEBI" id="CHEBI:49883"/>
    </cofactor>
</comment>
<dbReference type="Proteomes" id="UP000448943">
    <property type="component" value="Unassembled WGS sequence"/>
</dbReference>
<reference evidence="19 20" key="1">
    <citation type="submission" date="2019-01" db="EMBL/GenBank/DDBJ databases">
        <title>Chengkuizengella sp. nov., isolated from deep-sea sediment of East Pacific Ocean.</title>
        <authorList>
            <person name="Yang J."/>
            <person name="Lai Q."/>
            <person name="Shao Z."/>
        </authorList>
    </citation>
    <scope>NUCLEOTIDE SEQUENCE [LARGE SCALE GENOMIC DNA]</scope>
    <source>
        <strain evidence="19 20">YPA3-1-1</strain>
    </source>
</reference>
<name>A0A6N9Q5E0_9BACL</name>
<comment type="catalytic activity">
    <reaction evidence="17">
        <text>nitrate + a quinol = a quinone + nitrite + H2O</text>
        <dbReference type="Rhea" id="RHEA:56144"/>
        <dbReference type="ChEBI" id="CHEBI:15377"/>
        <dbReference type="ChEBI" id="CHEBI:16301"/>
        <dbReference type="ChEBI" id="CHEBI:17632"/>
        <dbReference type="ChEBI" id="CHEBI:24646"/>
        <dbReference type="ChEBI" id="CHEBI:132124"/>
        <dbReference type="EC" id="1.7.5.1"/>
    </reaction>
</comment>